<evidence type="ECO:0000259" key="3">
    <source>
        <dbReference type="Pfam" id="PF05585"/>
    </source>
</evidence>
<dbReference type="GO" id="GO:0004190">
    <property type="term" value="F:aspartic-type endopeptidase activity"/>
    <property type="evidence" value="ECO:0007669"/>
    <property type="project" value="InterPro"/>
</dbReference>
<dbReference type="AlphaFoldDB" id="A0A7I4Y9X1"/>
<feature type="region of interest" description="Disordered" evidence="2">
    <location>
        <begin position="453"/>
        <end position="477"/>
    </location>
</feature>
<feature type="domain" description="DUF1758" evidence="3">
    <location>
        <begin position="515"/>
        <end position="661"/>
    </location>
</feature>
<feature type="coiled-coil region" evidence="1">
    <location>
        <begin position="245"/>
        <end position="272"/>
    </location>
</feature>
<dbReference type="InterPro" id="IPR008737">
    <property type="entry name" value="DUF1758"/>
</dbReference>
<dbReference type="InterPro" id="IPR021109">
    <property type="entry name" value="Peptidase_aspartic_dom_sf"/>
</dbReference>
<dbReference type="Proteomes" id="UP000025227">
    <property type="component" value="Unplaced"/>
</dbReference>
<dbReference type="CDD" id="cd00303">
    <property type="entry name" value="retropepsin_like"/>
    <property type="match status" value="1"/>
</dbReference>
<dbReference type="Pfam" id="PF03564">
    <property type="entry name" value="DUF1759"/>
    <property type="match status" value="1"/>
</dbReference>
<feature type="compositionally biased region" description="Polar residues" evidence="2">
    <location>
        <begin position="457"/>
        <end position="471"/>
    </location>
</feature>
<accession>A0A7I4Y9X1</accession>
<dbReference type="Gene3D" id="2.40.70.10">
    <property type="entry name" value="Acid Proteases"/>
    <property type="match status" value="1"/>
</dbReference>
<evidence type="ECO:0000313" key="4">
    <source>
        <dbReference type="Proteomes" id="UP000025227"/>
    </source>
</evidence>
<dbReference type="Pfam" id="PF05585">
    <property type="entry name" value="DUF1758"/>
    <property type="match status" value="1"/>
</dbReference>
<organism evidence="4 5">
    <name type="scientific">Haemonchus contortus</name>
    <name type="common">Barber pole worm</name>
    <dbReference type="NCBI Taxonomy" id="6289"/>
    <lineage>
        <taxon>Eukaryota</taxon>
        <taxon>Metazoa</taxon>
        <taxon>Ecdysozoa</taxon>
        <taxon>Nematoda</taxon>
        <taxon>Chromadorea</taxon>
        <taxon>Rhabditida</taxon>
        <taxon>Rhabditina</taxon>
        <taxon>Rhabditomorpha</taxon>
        <taxon>Strongyloidea</taxon>
        <taxon>Trichostrongylidae</taxon>
        <taxon>Haemonchus</taxon>
    </lineage>
</organism>
<evidence type="ECO:0000256" key="2">
    <source>
        <dbReference type="SAM" id="MobiDB-lite"/>
    </source>
</evidence>
<dbReference type="InterPro" id="IPR001969">
    <property type="entry name" value="Aspartic_peptidase_AS"/>
</dbReference>
<keyword evidence="4" id="KW-1185">Reference proteome</keyword>
<dbReference type="PROSITE" id="PS00141">
    <property type="entry name" value="ASP_PROTEASE"/>
    <property type="match status" value="1"/>
</dbReference>
<proteinExistence type="predicted"/>
<dbReference type="InterPro" id="IPR008042">
    <property type="entry name" value="Retrotrans_Pao"/>
</dbReference>
<evidence type="ECO:0000313" key="5">
    <source>
        <dbReference type="WBParaSite" id="HCON_00065400-00001"/>
    </source>
</evidence>
<dbReference type="InterPro" id="IPR005312">
    <property type="entry name" value="DUF1759"/>
</dbReference>
<reference evidence="5" key="1">
    <citation type="submission" date="2020-12" db="UniProtKB">
        <authorList>
            <consortium name="WormBaseParasite"/>
        </authorList>
    </citation>
    <scope>IDENTIFICATION</scope>
    <source>
        <strain evidence="5">MHco3</strain>
    </source>
</reference>
<dbReference type="PANTHER" id="PTHR47331">
    <property type="entry name" value="PHD-TYPE DOMAIN-CONTAINING PROTEIN"/>
    <property type="match status" value="1"/>
</dbReference>
<keyword evidence="1" id="KW-0175">Coiled coil</keyword>
<dbReference type="WBParaSite" id="HCON_00065400-00001">
    <property type="protein sequence ID" value="HCON_00065400-00001"/>
    <property type="gene ID" value="HCON_00065400"/>
</dbReference>
<dbReference type="GO" id="GO:0006508">
    <property type="term" value="P:proteolysis"/>
    <property type="evidence" value="ECO:0007669"/>
    <property type="project" value="InterPro"/>
</dbReference>
<dbReference type="OrthoDB" id="5864015at2759"/>
<sequence length="977" mass="110222">MTTLLSTKKRLLTFSINKLELILDSLEQERLEDTSIDPILTRDVHLERIRKLEEGIKAIELAMAKVENSLDGLASAFDNISVSGNEPNGFEEYVGKCETTLSVAYDYSILLQTRLGTIISLLSQSLSPTAESSSFPSTRHARVKPLELPPIPIPTFGGNIREWDSFWEIFNTNVHSQNIADMIKFNYLLNALKGEAKESIKVLQVTGDNYNKAIQFINKKYNNREVLINTLVERMDYCSLRGQSIKDQRHLLEQLQGIVTQLEEKGEEVNNSWLIKKVLSKFPESLKRKEIAKKQRVAPSTPLTMSLLFQHLNDVISTEELILTYTETRPKETMKTNKVLNNKEDFKRTCMYCRATHPSHACTQYSTPQERSTYLRKHNLCLICASPNHNTAQCRGRMCFSCGGAHHTYCCFKVSTNIYGKSKTGNAQEAPSPTRTLTAIPKKGNHGENACRRAQKAHSQVNATTETSELGSSDDARVESAVLQHQATTNKSTRTHPCLPVGELTIVDTDTKALVKVHVLLDTGAELSFIDSCLANRLHLPVQDFKEVQLATFGSQEIKKIRCNRVHIDVWDAEGNPHSLELLTHNVLTRSLESPELPVPDREFIRSLNLPVTWKNDKKKITPSILLGCDQLWSFVRTDEPSIPLPSGMHILPTKMGFLVPGRPNLENENVFQVSQQLQDEASEWEKLWSMDLIQQYTISSTGNKIPQEEDKERMKKGIDKDKITLTPDRYIQKVDRIASGIGDDLAQLLEIVPDQNNSCPQGKNTMEVQAKENDEMTKRAVTSAIASIYDPLGMILPLLYRSKTFLQGLWENQYGWDQRLPTSKGAEWLKIVDEVQFFGKKISRYKGIKNETVILTTFADASTSSMAACVYLSQNNRSFLFTAKSKLLPLQGQYTISKFELNAPTQAIRLSNQVVNELKDSLNILAVYLFTDSAPGIVATATIQYMLQGGKLYTDTLSPRWPNARTDMRRSKVRVI</sequence>
<evidence type="ECO:0000256" key="1">
    <source>
        <dbReference type="SAM" id="Coils"/>
    </source>
</evidence>
<protein>
    <submittedName>
        <fullName evidence="5">DUF1758 domain-containing protein</fullName>
    </submittedName>
</protein>
<dbReference type="Pfam" id="PF05380">
    <property type="entry name" value="Peptidase_A17"/>
    <property type="match status" value="1"/>
</dbReference>
<dbReference type="OMA" id="GGNIREW"/>
<name>A0A7I4Y9X1_HAECO</name>